<reference evidence="5" key="4">
    <citation type="submission" date="2017-01" db="EMBL/GenBank/DDBJ databases">
        <authorList>
            <person name="Mah S.A."/>
            <person name="Swanson W.J."/>
            <person name="Moy G.W."/>
            <person name="Vacquier V.D."/>
        </authorList>
    </citation>
    <scope>NUCLEOTIDE SEQUENCE [LARGE SCALE GENOMIC DNA]</scope>
    <source>
        <strain evidence="5">129</strain>
    </source>
</reference>
<evidence type="ECO:0000259" key="2">
    <source>
        <dbReference type="Pfam" id="PF02894"/>
    </source>
</evidence>
<evidence type="ECO:0000313" key="4">
    <source>
        <dbReference type="EMBL" id="KGK38075.1"/>
    </source>
</evidence>
<gene>
    <name evidence="5" type="ORF">BOH78_0502</name>
    <name evidence="3" type="ORF">C5L36_0B10070</name>
    <name evidence="6" type="ORF">CAS74_003828</name>
    <name evidence="4" type="ORF">JL09_g2757</name>
</gene>
<dbReference type="GO" id="GO:0005737">
    <property type="term" value="C:cytoplasm"/>
    <property type="evidence" value="ECO:0007669"/>
    <property type="project" value="TreeGrafter"/>
</dbReference>
<dbReference type="GO" id="GO:0016651">
    <property type="term" value="F:oxidoreductase activity, acting on NAD(P)H"/>
    <property type="evidence" value="ECO:0007669"/>
    <property type="project" value="EnsemblFungi"/>
</dbReference>
<evidence type="ECO:0000313" key="7">
    <source>
        <dbReference type="Proteomes" id="UP000029867"/>
    </source>
</evidence>
<dbReference type="InterPro" id="IPR000683">
    <property type="entry name" value="Gfo/Idh/MocA-like_OxRdtase_N"/>
</dbReference>
<dbReference type="Gene3D" id="3.30.360.10">
    <property type="entry name" value="Dihydrodipicolinate Reductase, domain 2"/>
    <property type="match status" value="1"/>
</dbReference>
<dbReference type="Proteomes" id="UP000249293">
    <property type="component" value="Chromosome 2"/>
</dbReference>
<keyword evidence="10" id="KW-1185">Reference proteome</keyword>
<dbReference type="Proteomes" id="UP000195871">
    <property type="component" value="Unassembled WGS sequence"/>
</dbReference>
<evidence type="ECO:0000313" key="8">
    <source>
        <dbReference type="Proteomes" id="UP000189274"/>
    </source>
</evidence>
<evidence type="ECO:0000259" key="1">
    <source>
        <dbReference type="Pfam" id="PF01408"/>
    </source>
</evidence>
<feature type="domain" description="Gfo/Idh/MocA-like oxidoreductase C-terminal" evidence="2">
    <location>
        <begin position="140"/>
        <end position="342"/>
    </location>
</feature>
<dbReference type="GO" id="GO:0006740">
    <property type="term" value="P:NADPH regeneration"/>
    <property type="evidence" value="ECO:0007669"/>
    <property type="project" value="EnsemblFungi"/>
</dbReference>
<reference evidence="7" key="1">
    <citation type="journal article" date="2014" name="Microb. Cell Fact.">
        <title>Exploiting Issatchenkia orientalis SD108 for succinic acid production.</title>
        <authorList>
            <person name="Xiao H."/>
            <person name="Shao Z."/>
            <person name="Jiang Y."/>
            <person name="Dole S."/>
            <person name="Zhao H."/>
        </authorList>
    </citation>
    <scope>NUCLEOTIDE SEQUENCE [LARGE SCALE GENOMIC DNA]</scope>
    <source>
        <strain evidence="7">SD108</strain>
    </source>
</reference>
<dbReference type="EMBL" id="CP028774">
    <property type="protein sequence ID" value="AWU75769.1"/>
    <property type="molecule type" value="Genomic_DNA"/>
</dbReference>
<dbReference type="VEuPathDB" id="FungiDB:C5L36_0B10070"/>
<proteinExistence type="predicted"/>
<evidence type="ECO:0000313" key="3">
    <source>
        <dbReference type="EMBL" id="AWU75769.1"/>
    </source>
</evidence>
<name>A0A099NZJ8_PICKU</name>
<feature type="domain" description="Gfo/Idh/MocA-like oxidoreductase N-terminal" evidence="1">
    <location>
        <begin position="5"/>
        <end position="122"/>
    </location>
</feature>
<evidence type="ECO:0000313" key="6">
    <source>
        <dbReference type="EMBL" id="OUT20832.1"/>
    </source>
</evidence>
<dbReference type="Proteomes" id="UP000189274">
    <property type="component" value="Unassembled WGS sequence"/>
</dbReference>
<organism evidence="4 7">
    <name type="scientific">Pichia kudriavzevii</name>
    <name type="common">Yeast</name>
    <name type="synonym">Issatchenkia orientalis</name>
    <dbReference type="NCBI Taxonomy" id="4909"/>
    <lineage>
        <taxon>Eukaryota</taxon>
        <taxon>Fungi</taxon>
        <taxon>Dikarya</taxon>
        <taxon>Ascomycota</taxon>
        <taxon>Saccharomycotina</taxon>
        <taxon>Pichiomycetes</taxon>
        <taxon>Pichiales</taxon>
        <taxon>Pichiaceae</taxon>
        <taxon>Pichia</taxon>
    </lineage>
</organism>
<dbReference type="InterPro" id="IPR004104">
    <property type="entry name" value="Gfo/Idh/MocA-like_OxRdtase_C"/>
</dbReference>
<dbReference type="Pfam" id="PF02894">
    <property type="entry name" value="GFO_IDH_MocA_C"/>
    <property type="match status" value="1"/>
</dbReference>
<dbReference type="AlphaFoldDB" id="A0A099NZJ8"/>
<evidence type="ECO:0000313" key="10">
    <source>
        <dbReference type="Proteomes" id="UP000249293"/>
    </source>
</evidence>
<dbReference type="HOGENOM" id="CLU_023194_3_1_1"/>
<dbReference type="Gene3D" id="3.40.50.720">
    <property type="entry name" value="NAD(P)-binding Rossmann-like Domain"/>
    <property type="match status" value="1"/>
</dbReference>
<dbReference type="STRING" id="4909.A0A099NZJ8"/>
<evidence type="ECO:0000313" key="9">
    <source>
        <dbReference type="Proteomes" id="UP000195871"/>
    </source>
</evidence>
<reference evidence="6 9" key="5">
    <citation type="submission" date="2017-05" db="EMBL/GenBank/DDBJ databases">
        <title>The Genome Sequence of Candida krusei Ckrusei653.</title>
        <authorList>
            <person name="Cuomo C."/>
            <person name="Forche A."/>
            <person name="Young S."/>
            <person name="Abouelleil A."/>
            <person name="Cao P."/>
            <person name="Chapman S."/>
            <person name="Cusick C."/>
            <person name="Shea T."/>
            <person name="Nusbaum C."/>
            <person name="Birren B."/>
        </authorList>
    </citation>
    <scope>NUCLEOTIDE SEQUENCE [LARGE SCALE GENOMIC DNA]</scope>
    <source>
        <strain evidence="6 9">Ckrusei653</strain>
    </source>
</reference>
<reference evidence="8" key="3">
    <citation type="journal article" date="2017" name="Genome Announc.">
        <title>Genome sequences of Cyberlindnera fabianii 65, Pichia kudriavzevii 129, and Saccharomyces cerevisiae 131 isolated from fermented masau fruits in Zimbabwe.</title>
        <authorList>
            <person name="van Rijswijck I.M.H."/>
            <person name="Derks M.F.L."/>
            <person name="Abee T."/>
            <person name="de Ridder D."/>
            <person name="Smid E.J."/>
        </authorList>
    </citation>
    <scope>NUCLEOTIDE SEQUENCE [LARGE SCALE GENOMIC DNA]</scope>
    <source>
        <strain evidence="8">129</strain>
    </source>
</reference>
<dbReference type="PANTHER" id="PTHR42840">
    <property type="entry name" value="NAD(P)-BINDING ROSSMANN-FOLD SUPERFAMILY PROTEIN-RELATED"/>
    <property type="match status" value="1"/>
</dbReference>
<dbReference type="eggNOG" id="KOG2742">
    <property type="taxonomic scope" value="Eukaryota"/>
</dbReference>
<sequence>MSEQINVAIIGTGIFAKNAHLPALKESKHFNPVACYNRTTAKAEEFAQSVSPALKVYNELDDAFKDPEVDLIDALLPVQFNQDVVEKAVKYKKNILIEKPIAANLKQAGAIVKLARENPDILIAVNEHWCYLKAVKQLKDAITKIGKVVGFNYHSTGAFNFNNKYATTSWRQHPEHIGGYLSDGGVHQLALLTSVLGNVKSVNARATQVREQSGDVDVVWALCKMQSGVIGSFNYGSAFGNKKKNGYFEILGDNGSIYYDFSPETGNRFILRTGGLTADDEKTSEEIKIENEHWSVSEEFEKAALELKGQKGNIVSWPEVAFHHLAIVDAILKSSNSDAATVSVAEP</sequence>
<accession>A0A099NZJ8</accession>
<reference evidence="4" key="2">
    <citation type="submission" date="2014-08" db="EMBL/GenBank/DDBJ databases">
        <title>Exploiting Issatchenkia orientalis SD108 for Succinic Acid Production.</title>
        <authorList>
            <person name="Xiao H."/>
            <person name="Shao Z."/>
            <person name="Jiang Y."/>
            <person name="Dole S."/>
            <person name="Zhao H."/>
        </authorList>
    </citation>
    <scope>NUCLEOTIDE SEQUENCE [LARGE SCALE GENOMIC DNA]</scope>
    <source>
        <strain evidence="4">SD108</strain>
    </source>
</reference>
<dbReference type="GO" id="GO:0000166">
    <property type="term" value="F:nucleotide binding"/>
    <property type="evidence" value="ECO:0007669"/>
    <property type="project" value="InterPro"/>
</dbReference>
<dbReference type="EMBL" id="MQVM01000002">
    <property type="protein sequence ID" value="ONH77122.1"/>
    <property type="molecule type" value="Genomic_DNA"/>
</dbReference>
<evidence type="ECO:0000313" key="5">
    <source>
        <dbReference type="EMBL" id="ONH77122.1"/>
    </source>
</evidence>
<dbReference type="PANTHER" id="PTHR42840:SF5">
    <property type="entry name" value="NAD(P)-BINDING ROSSMANN-FOLD SUPERFAMILY PROTEIN"/>
    <property type="match status" value="1"/>
</dbReference>
<dbReference type="SUPFAM" id="SSF55347">
    <property type="entry name" value="Glyceraldehyde-3-phosphate dehydrogenase-like, C-terminal domain"/>
    <property type="match status" value="1"/>
</dbReference>
<reference evidence="3 10" key="6">
    <citation type="submission" date="2018-06" db="EMBL/GenBank/DDBJ databases">
        <title>Population genomics shows no distinction between pathogenic Candida krusei and environmental Pichia kudriavzevii: One species, four names.</title>
        <authorList>
            <person name="Douglass A.P."/>
            <person name="Offei B."/>
            <person name="Braun-Galleani S."/>
            <person name="Coughlan A.Y."/>
            <person name="Martos A."/>
            <person name="Ortiz-Merino R.A."/>
            <person name="Byrne K.P."/>
            <person name="Wolfe K.H."/>
        </authorList>
    </citation>
    <scope>NUCLEOTIDE SEQUENCE [LARGE SCALE GENOMIC DNA]</scope>
    <source>
        <strain evidence="3 10">CBS573</strain>
    </source>
</reference>
<dbReference type="SUPFAM" id="SSF51735">
    <property type="entry name" value="NAD(P)-binding Rossmann-fold domains"/>
    <property type="match status" value="1"/>
</dbReference>
<protein>
    <submittedName>
        <fullName evidence="5">Putative oxidoreductase YgjR</fullName>
    </submittedName>
</protein>
<dbReference type="InterPro" id="IPR036291">
    <property type="entry name" value="NAD(P)-bd_dom_sf"/>
</dbReference>
<dbReference type="Proteomes" id="UP000029867">
    <property type="component" value="Unassembled WGS sequence"/>
</dbReference>
<dbReference type="EMBL" id="NHMM01000006">
    <property type="protein sequence ID" value="OUT20832.1"/>
    <property type="molecule type" value="Genomic_DNA"/>
</dbReference>
<dbReference type="Pfam" id="PF01408">
    <property type="entry name" value="GFO_IDH_MocA"/>
    <property type="match status" value="1"/>
</dbReference>
<dbReference type="EMBL" id="JQFK01000024">
    <property type="protein sequence ID" value="KGK38075.1"/>
    <property type="molecule type" value="Genomic_DNA"/>
</dbReference>
<dbReference type="OrthoDB" id="64915at2759"/>